<dbReference type="InterPro" id="IPR008995">
    <property type="entry name" value="Mo/tungstate-bd_C_term_dom"/>
</dbReference>
<name>A0A0B5QG06_CLOBE</name>
<dbReference type="Pfam" id="PF00005">
    <property type="entry name" value="ABC_tran"/>
    <property type="match status" value="1"/>
</dbReference>
<feature type="domain" description="ABC transporter" evidence="7">
    <location>
        <begin position="3"/>
        <end position="233"/>
    </location>
</feature>
<evidence type="ECO:0000256" key="6">
    <source>
        <dbReference type="ARBA" id="ARBA00066388"/>
    </source>
</evidence>
<gene>
    <name evidence="8" type="ORF">LF65_04699</name>
</gene>
<dbReference type="EC" id="7.6.2.9" evidence="6"/>
<dbReference type="SUPFAM" id="SSF52540">
    <property type="entry name" value="P-loop containing nucleoside triphosphate hydrolases"/>
    <property type="match status" value="1"/>
</dbReference>
<dbReference type="PROSITE" id="PS00211">
    <property type="entry name" value="ABC_TRANSPORTER_1"/>
    <property type="match status" value="1"/>
</dbReference>
<dbReference type="InterPro" id="IPR017871">
    <property type="entry name" value="ABC_transporter-like_CS"/>
</dbReference>
<evidence type="ECO:0000259" key="7">
    <source>
        <dbReference type="PROSITE" id="PS50893"/>
    </source>
</evidence>
<dbReference type="InterPro" id="IPR003439">
    <property type="entry name" value="ABC_transporter-like_ATP-bd"/>
</dbReference>
<evidence type="ECO:0000256" key="1">
    <source>
        <dbReference type="ARBA" id="ARBA00022448"/>
    </source>
</evidence>
<evidence type="ECO:0000256" key="4">
    <source>
        <dbReference type="ARBA" id="ARBA00022967"/>
    </source>
</evidence>
<evidence type="ECO:0000256" key="5">
    <source>
        <dbReference type="ARBA" id="ARBA00023032"/>
    </source>
</evidence>
<dbReference type="GO" id="GO:0043190">
    <property type="term" value="C:ATP-binding cassette (ABC) transporter complex"/>
    <property type="evidence" value="ECO:0007669"/>
    <property type="project" value="InterPro"/>
</dbReference>
<keyword evidence="4" id="KW-1278">Translocase</keyword>
<evidence type="ECO:0000256" key="2">
    <source>
        <dbReference type="ARBA" id="ARBA00022741"/>
    </source>
</evidence>
<dbReference type="PANTHER" id="PTHR42781:SF4">
    <property type="entry name" value="SPERMIDINE_PUTRESCINE IMPORT ATP-BINDING PROTEIN POTA"/>
    <property type="match status" value="1"/>
</dbReference>
<evidence type="ECO:0000313" key="8">
    <source>
        <dbReference type="EMBL" id="AJH01230.1"/>
    </source>
</evidence>
<dbReference type="FunFam" id="3.40.50.300:FF:000425">
    <property type="entry name" value="Probable ABC transporter, ATP-binding subunit"/>
    <property type="match status" value="1"/>
</dbReference>
<dbReference type="SUPFAM" id="SSF50331">
    <property type="entry name" value="MOP-like"/>
    <property type="match status" value="1"/>
</dbReference>
<reference evidence="9" key="1">
    <citation type="submission" date="2014-12" db="EMBL/GenBank/DDBJ databases">
        <title>Genome sequence of Clostridium beijerinckii strain 59B.</title>
        <authorList>
            <person name="Little G.T."/>
            <person name="Minton N.P."/>
        </authorList>
    </citation>
    <scope>NUCLEOTIDE SEQUENCE [LARGE SCALE GENOMIC DNA]</scope>
    <source>
        <strain evidence="9">59B</strain>
    </source>
</reference>
<dbReference type="GO" id="GO:0015418">
    <property type="term" value="F:ABC-type quaternary ammonium compound transporting activity"/>
    <property type="evidence" value="ECO:0007669"/>
    <property type="project" value="UniProtKB-EC"/>
</dbReference>
<sequence length="354" mass="39984">MYVELKNINKRFGDYKASDNVSFRIEQGKLIGLLGPSGSGKTTILRMIAGLETPDEGDIIINGVKVNDIEPGKRGIGFVFQSYALFRHMTVYDNVAFGLVVQKAKKDYIHERVMELIELIGLKGLEKRYPGQLSGGQRQRVAFARALAPNPQLLLLDEPFAAIDAKVRKELRRWLRETISKLGITSIFVTHDQDEAVEVADEIIITNRGKIEQKGSPVEIYKNPKTHFVAQFIGESNLIDDYTKLKGFEVVNPRETKAIVRPEFIQIAKNDKEILTPLAAEKGIVKGIAFRGNNLEIDVQVGNQIFYGYRSLEDEELKIGEEVFVLIHRVYAFDEKNANVVENKIKTEEMSVFI</sequence>
<dbReference type="PANTHER" id="PTHR42781">
    <property type="entry name" value="SPERMIDINE/PUTRESCINE IMPORT ATP-BINDING PROTEIN POTA"/>
    <property type="match status" value="1"/>
</dbReference>
<dbReference type="STRING" id="1520.LF65_04699"/>
<dbReference type="GO" id="GO:0016887">
    <property type="term" value="F:ATP hydrolysis activity"/>
    <property type="evidence" value="ECO:0007669"/>
    <property type="project" value="InterPro"/>
</dbReference>
<organism evidence="8 9">
    <name type="scientific">Clostridium beijerinckii</name>
    <name type="common">Clostridium MP</name>
    <dbReference type="NCBI Taxonomy" id="1520"/>
    <lineage>
        <taxon>Bacteria</taxon>
        <taxon>Bacillati</taxon>
        <taxon>Bacillota</taxon>
        <taxon>Clostridia</taxon>
        <taxon>Eubacteriales</taxon>
        <taxon>Clostridiaceae</taxon>
        <taxon>Clostridium</taxon>
    </lineage>
</organism>
<dbReference type="GO" id="GO:0015419">
    <property type="term" value="F:ABC-type sulfate transporter activity"/>
    <property type="evidence" value="ECO:0007669"/>
    <property type="project" value="InterPro"/>
</dbReference>
<proteinExistence type="predicted"/>
<dbReference type="AlphaFoldDB" id="A0A0B5QG06"/>
<dbReference type="NCBIfam" id="TIGR00968">
    <property type="entry name" value="3a0106s01"/>
    <property type="match status" value="1"/>
</dbReference>
<dbReference type="InterPro" id="IPR005666">
    <property type="entry name" value="Sulph_transpt1"/>
</dbReference>
<dbReference type="SMART" id="SM00382">
    <property type="entry name" value="AAA"/>
    <property type="match status" value="1"/>
</dbReference>
<dbReference type="RefSeq" id="WP_041899336.1">
    <property type="nucleotide sequence ID" value="NZ_CP010086.2"/>
</dbReference>
<dbReference type="Proteomes" id="UP000031866">
    <property type="component" value="Chromosome"/>
</dbReference>
<dbReference type="InterPro" id="IPR027417">
    <property type="entry name" value="P-loop_NTPase"/>
</dbReference>
<accession>A0A0B5QG06</accession>
<dbReference type="EMBL" id="CP010086">
    <property type="protein sequence ID" value="AJH01230.1"/>
    <property type="molecule type" value="Genomic_DNA"/>
</dbReference>
<keyword evidence="5" id="KW-0764">Sulfate transport</keyword>
<dbReference type="PROSITE" id="PS50893">
    <property type="entry name" value="ABC_TRANSPORTER_2"/>
    <property type="match status" value="1"/>
</dbReference>
<keyword evidence="2" id="KW-0547">Nucleotide-binding</keyword>
<dbReference type="InterPro" id="IPR003593">
    <property type="entry name" value="AAA+_ATPase"/>
</dbReference>
<evidence type="ECO:0000313" key="9">
    <source>
        <dbReference type="Proteomes" id="UP000031866"/>
    </source>
</evidence>
<dbReference type="OrthoDB" id="9802264at2"/>
<evidence type="ECO:0000256" key="3">
    <source>
        <dbReference type="ARBA" id="ARBA00022840"/>
    </source>
</evidence>
<dbReference type="InterPro" id="IPR050093">
    <property type="entry name" value="ABC_SmlMolc_Importer"/>
</dbReference>
<keyword evidence="3" id="KW-0067">ATP-binding</keyword>
<protein>
    <recommendedName>
        <fullName evidence="6">ABC-type quaternary amine transporter</fullName>
        <ecNumber evidence="6">7.6.2.9</ecNumber>
    </recommendedName>
</protein>
<dbReference type="KEGG" id="cbei:LF65_04699"/>
<keyword evidence="1" id="KW-0813">Transport</keyword>
<dbReference type="GO" id="GO:0005524">
    <property type="term" value="F:ATP binding"/>
    <property type="evidence" value="ECO:0007669"/>
    <property type="project" value="UniProtKB-KW"/>
</dbReference>
<dbReference type="Gene3D" id="3.40.50.300">
    <property type="entry name" value="P-loop containing nucleotide triphosphate hydrolases"/>
    <property type="match status" value="1"/>
</dbReference>